<evidence type="ECO:0000256" key="2">
    <source>
        <dbReference type="ARBA" id="ARBA00009592"/>
    </source>
</evidence>
<dbReference type="PANTHER" id="PTHR48063">
    <property type="entry name" value="LRR RECEPTOR-LIKE KINASE"/>
    <property type="match status" value="1"/>
</dbReference>
<protein>
    <recommendedName>
        <fullName evidence="13">Disease resistance R13L4/SHOC-2-like LRR domain-containing protein</fullName>
    </recommendedName>
</protein>
<keyword evidence="6" id="KW-0732">Signal</keyword>
<accession>A0A8J4RC56</accession>
<evidence type="ECO:0000313" key="15">
    <source>
        <dbReference type="Proteomes" id="UP000737018"/>
    </source>
</evidence>
<dbReference type="FunFam" id="3.80.10.10:FF:000041">
    <property type="entry name" value="LRR receptor-like serine/threonine-protein kinase ERECTA"/>
    <property type="match status" value="2"/>
</dbReference>
<dbReference type="GO" id="GO:0005886">
    <property type="term" value="C:plasma membrane"/>
    <property type="evidence" value="ECO:0007669"/>
    <property type="project" value="UniProtKB-SubCell"/>
</dbReference>
<sequence>MEGLEDEGNSLRACTGGWNPRSNCVADVVVMLIQSSHSAPPSVYRNRGEISRSLLELEFLNYLDLSFNDFNRTSISTFLGSMDNLYWMCGLFSIQYIDLSSVDLHKEVDSLQIMSKFSSLSELYLSNCKLDSLNPSLGFVNFTSLQVLFSGNHFNHEIPNWFSNLSTSLLKLYLDDSSLKGEILPSIFNLEKLEYLSLYPNHLIGKIPESLGQLKHLTYLDLSFNSLNGPIPLSVGNLSHMRTLSLNQNQLNGTIPKSLGLLSNLEELYIENNFLTGTIDEGQFKKLSKLKDLSMSQTQLFFNVNSNWVPPFQLEYVSMSSIKIGPNFPSWLQSQRSLGFLDMSMSGISSKAPSWFWNWTSKVEAIDLSGNHIERDLSNILLNSTVINLRSNHFKGRFPLLSENVKVLNIANNSYSGPISTFLCQKSLIHLNLGSNSLAGRIPYSMGALVNLQSLRLQNNSISGDIPSSFKNCSKFRLIDIGNNHLTGIIPPWIGEMTNLLVLCLRSNEFKGRIPPQICQLSSLRVLDLADNSLSGVVPNCLKKISAMALPEPNIQVFPFEPLKYMYGYVSYIENLKLVPKGKELEYARNLEFVKIINLSNNNLSGSIPAKICALFELHFLNLSRNHLMGKIPEKIGSMKELESIDLSRNHLSGKIPPSVSNLRFLSYLDFSYNNFSSRIPSSTQFQSFDAPSYVGNPQLCGDPLPKNCTIEEESLKRLPIGSAEDDSINSSFYLGMGVGFAAGFWAICGALFFNRTWRHSCSRFSDDIRDWIYVNTMIKLNWLLKS</sequence>
<evidence type="ECO:0000256" key="3">
    <source>
        <dbReference type="ARBA" id="ARBA00022475"/>
    </source>
</evidence>
<evidence type="ECO:0000256" key="1">
    <source>
        <dbReference type="ARBA" id="ARBA00004251"/>
    </source>
</evidence>
<dbReference type="InterPro" id="IPR001611">
    <property type="entry name" value="Leu-rich_rpt"/>
</dbReference>
<comment type="similarity">
    <text evidence="2">Belongs to the RLP family.</text>
</comment>
<keyword evidence="8 12" id="KW-1133">Transmembrane helix</keyword>
<organism evidence="14 15">
    <name type="scientific">Castanea mollissima</name>
    <name type="common">Chinese chestnut</name>
    <dbReference type="NCBI Taxonomy" id="60419"/>
    <lineage>
        <taxon>Eukaryota</taxon>
        <taxon>Viridiplantae</taxon>
        <taxon>Streptophyta</taxon>
        <taxon>Embryophyta</taxon>
        <taxon>Tracheophyta</taxon>
        <taxon>Spermatophyta</taxon>
        <taxon>Magnoliopsida</taxon>
        <taxon>eudicotyledons</taxon>
        <taxon>Gunneridae</taxon>
        <taxon>Pentapetalae</taxon>
        <taxon>rosids</taxon>
        <taxon>fabids</taxon>
        <taxon>Fagales</taxon>
        <taxon>Fagaceae</taxon>
        <taxon>Castanea</taxon>
    </lineage>
</organism>
<dbReference type="SUPFAM" id="SSF52047">
    <property type="entry name" value="RNI-like"/>
    <property type="match status" value="1"/>
</dbReference>
<comment type="caution">
    <text evidence="14">The sequence shown here is derived from an EMBL/GenBank/DDBJ whole genome shotgun (WGS) entry which is preliminary data.</text>
</comment>
<evidence type="ECO:0000256" key="10">
    <source>
        <dbReference type="ARBA" id="ARBA00023170"/>
    </source>
</evidence>
<proteinExistence type="inferred from homology"/>
<dbReference type="InterPro" id="IPR055414">
    <property type="entry name" value="LRR_R13L4/SHOC2-like"/>
</dbReference>
<evidence type="ECO:0000313" key="14">
    <source>
        <dbReference type="EMBL" id="KAF3960916.1"/>
    </source>
</evidence>
<evidence type="ECO:0000256" key="9">
    <source>
        <dbReference type="ARBA" id="ARBA00023136"/>
    </source>
</evidence>
<dbReference type="SMART" id="SM00365">
    <property type="entry name" value="LRR_SD22"/>
    <property type="match status" value="4"/>
</dbReference>
<keyword evidence="5 12" id="KW-0812">Transmembrane</keyword>
<dbReference type="AlphaFoldDB" id="A0A8J4RC56"/>
<evidence type="ECO:0000256" key="4">
    <source>
        <dbReference type="ARBA" id="ARBA00022614"/>
    </source>
</evidence>
<evidence type="ECO:0000256" key="8">
    <source>
        <dbReference type="ARBA" id="ARBA00022989"/>
    </source>
</evidence>
<dbReference type="EMBL" id="JRKL02002010">
    <property type="protein sequence ID" value="KAF3960916.1"/>
    <property type="molecule type" value="Genomic_DNA"/>
</dbReference>
<evidence type="ECO:0000256" key="6">
    <source>
        <dbReference type="ARBA" id="ARBA00022729"/>
    </source>
</evidence>
<keyword evidence="4" id="KW-0433">Leucine-rich repeat</keyword>
<keyword evidence="3" id="KW-1003">Cell membrane</keyword>
<evidence type="ECO:0000256" key="12">
    <source>
        <dbReference type="SAM" id="Phobius"/>
    </source>
</evidence>
<keyword evidence="15" id="KW-1185">Reference proteome</keyword>
<dbReference type="PRINTS" id="PR00019">
    <property type="entry name" value="LEURICHRPT"/>
</dbReference>
<gene>
    <name evidence="14" type="ORF">CMV_014405</name>
</gene>
<dbReference type="Pfam" id="PF13855">
    <property type="entry name" value="LRR_8"/>
    <property type="match status" value="1"/>
</dbReference>
<dbReference type="PANTHER" id="PTHR48063:SF98">
    <property type="entry name" value="LRR RECEPTOR-LIKE SERINE_THREONINE-PROTEIN KINASE FLS2"/>
    <property type="match status" value="1"/>
</dbReference>
<dbReference type="InterPro" id="IPR046956">
    <property type="entry name" value="RLP23-like"/>
</dbReference>
<dbReference type="SMART" id="SM00369">
    <property type="entry name" value="LRR_TYP"/>
    <property type="match status" value="9"/>
</dbReference>
<name>A0A8J4RC56_9ROSI</name>
<dbReference type="Pfam" id="PF00560">
    <property type="entry name" value="LRR_1"/>
    <property type="match status" value="5"/>
</dbReference>
<evidence type="ECO:0000256" key="7">
    <source>
        <dbReference type="ARBA" id="ARBA00022737"/>
    </source>
</evidence>
<evidence type="ECO:0000256" key="11">
    <source>
        <dbReference type="ARBA" id="ARBA00023180"/>
    </source>
</evidence>
<evidence type="ECO:0000256" key="5">
    <source>
        <dbReference type="ARBA" id="ARBA00022692"/>
    </source>
</evidence>
<dbReference type="Pfam" id="PF23598">
    <property type="entry name" value="LRR_14"/>
    <property type="match status" value="1"/>
</dbReference>
<keyword evidence="7" id="KW-0677">Repeat</keyword>
<evidence type="ECO:0000259" key="13">
    <source>
        <dbReference type="Pfam" id="PF23598"/>
    </source>
</evidence>
<reference evidence="14" key="1">
    <citation type="submission" date="2020-03" db="EMBL/GenBank/DDBJ databases">
        <title>Castanea mollissima Vanexum genome sequencing.</title>
        <authorList>
            <person name="Staton M."/>
        </authorList>
    </citation>
    <scope>NUCLEOTIDE SEQUENCE</scope>
    <source>
        <tissue evidence="14">Leaf</tissue>
    </source>
</reference>
<comment type="subcellular location">
    <subcellularLocation>
        <location evidence="1">Cell membrane</location>
        <topology evidence="1">Single-pass type I membrane protein</topology>
    </subcellularLocation>
</comment>
<keyword evidence="10" id="KW-0675">Receptor</keyword>
<dbReference type="Proteomes" id="UP000737018">
    <property type="component" value="Unassembled WGS sequence"/>
</dbReference>
<dbReference type="InterPro" id="IPR032675">
    <property type="entry name" value="LRR_dom_sf"/>
</dbReference>
<dbReference type="FunFam" id="3.80.10.10:FF:001347">
    <property type="entry name" value="LRR receptor-like serine/threonine-protein kinase GSO2"/>
    <property type="match status" value="1"/>
</dbReference>
<dbReference type="Gene3D" id="3.80.10.10">
    <property type="entry name" value="Ribonuclease Inhibitor"/>
    <property type="match status" value="3"/>
</dbReference>
<dbReference type="OrthoDB" id="1600340at2759"/>
<feature type="transmembrane region" description="Helical" evidence="12">
    <location>
        <begin position="733"/>
        <end position="754"/>
    </location>
</feature>
<feature type="domain" description="Disease resistance R13L4/SHOC-2-like LRR" evidence="13">
    <location>
        <begin position="186"/>
        <end position="347"/>
    </location>
</feature>
<keyword evidence="11" id="KW-0325">Glycoprotein</keyword>
<dbReference type="InterPro" id="IPR003591">
    <property type="entry name" value="Leu-rich_rpt_typical-subtyp"/>
</dbReference>
<dbReference type="SUPFAM" id="SSF52058">
    <property type="entry name" value="L domain-like"/>
    <property type="match status" value="1"/>
</dbReference>
<dbReference type="FunFam" id="3.80.10.10:FF:000111">
    <property type="entry name" value="LRR receptor-like serine/threonine-protein kinase ERECTA"/>
    <property type="match status" value="1"/>
</dbReference>
<keyword evidence="9 12" id="KW-0472">Membrane</keyword>